<protein>
    <submittedName>
        <fullName evidence="1">Uncharacterized protein</fullName>
    </submittedName>
</protein>
<gene>
    <name evidence="1" type="ORF">DXN04_09150</name>
</gene>
<sequence>MKQVERDLLFVLHEDRYSEQQIQNAVRQINEMLSMVETMDYLCNVMEVADCNKNKVSSKRTVLQKALSRKEVKPFEFIIHKN</sequence>
<dbReference type="EMBL" id="QTJV01000002">
    <property type="protein sequence ID" value="RFM35541.1"/>
    <property type="molecule type" value="Genomic_DNA"/>
</dbReference>
<keyword evidence="2" id="KW-1185">Reference proteome</keyword>
<name>A0A3E1P5T2_9BACT</name>
<dbReference type="OrthoDB" id="675429at2"/>
<evidence type="ECO:0000313" key="2">
    <source>
        <dbReference type="Proteomes" id="UP000261174"/>
    </source>
</evidence>
<dbReference type="Proteomes" id="UP000261174">
    <property type="component" value="Unassembled WGS sequence"/>
</dbReference>
<dbReference type="AlphaFoldDB" id="A0A3E1P5T2"/>
<organism evidence="1 2">
    <name type="scientific">Chitinophaga silvisoli</name>
    <dbReference type="NCBI Taxonomy" id="2291814"/>
    <lineage>
        <taxon>Bacteria</taxon>
        <taxon>Pseudomonadati</taxon>
        <taxon>Bacteroidota</taxon>
        <taxon>Chitinophagia</taxon>
        <taxon>Chitinophagales</taxon>
        <taxon>Chitinophagaceae</taxon>
        <taxon>Chitinophaga</taxon>
    </lineage>
</organism>
<evidence type="ECO:0000313" key="1">
    <source>
        <dbReference type="EMBL" id="RFM35541.1"/>
    </source>
</evidence>
<comment type="caution">
    <text evidence="1">The sequence shown here is derived from an EMBL/GenBank/DDBJ whole genome shotgun (WGS) entry which is preliminary data.</text>
</comment>
<proteinExistence type="predicted"/>
<reference evidence="1 2" key="1">
    <citation type="submission" date="2018-08" db="EMBL/GenBank/DDBJ databases">
        <title>Chitinophaga sp. K20C18050901, a novel bacterium isolated from forest soil.</title>
        <authorList>
            <person name="Wang C."/>
        </authorList>
    </citation>
    <scope>NUCLEOTIDE SEQUENCE [LARGE SCALE GENOMIC DNA]</scope>
    <source>
        <strain evidence="1 2">K20C18050901</strain>
    </source>
</reference>
<accession>A0A3E1P5T2</accession>
<dbReference type="RefSeq" id="WP_116853033.1">
    <property type="nucleotide sequence ID" value="NZ_QTJV01000002.1"/>
</dbReference>